<dbReference type="AlphaFoldDB" id="A0AAW5URT3"/>
<dbReference type="PROSITE" id="PS50213">
    <property type="entry name" value="FAS1"/>
    <property type="match status" value="2"/>
</dbReference>
<comment type="caution">
    <text evidence="2">The sequence shown here is derived from an EMBL/GenBank/DDBJ whole genome shotgun (WGS) entry which is preliminary data.</text>
</comment>
<sequence length="780" mass="87452">MNKIYWQKCVLGGMFLLTPCLFFSCSDKLEDNDHYKVPSYLKGNAYEVLQKEGNYSIFLHGIDLTGNDGVVAGKSIVTVAAPDDEAFGKYLTEKGYSSIDEMYQANPQFVKNLIGMHLMYYAFDWDKMVNFRPNDGDAATEADKKLNAGLFYKHRTHSQDAIEQVSAAIDGSAKDISVYHYERYLPVFSSKYFETKGIADAAADYHYFYPNTQWYGEAHAGDGFNIANAAVNDENNVITDNGYLYHVDQVIEPVNTIYDELKNNADYSEFFNLYNSYETYTEALKETNQTLGYTAYLRSHGSLPNIAYEWTFAGSDKAYMQTYYLESQGYSIFAPTNQALTQFFKTFWTPEQGYGNINSLDPLIKRYFVMQMFADSKFPVMPTEIKEGKVKTVFGTTVNFDPANIHQSRRKVCTNGFLYGMDEMTAPAIFSSVVAPAFKDVNYNCYLYTLDGSGLTSSFAADNSQFVSLIPSNAQFETADPQMRLYTTISGKELQEYSSDAGAFVQMGDNAKLNLVNIHISDQVKELKTEGLQVVDTYAPFNYWFVKDGKITNNANFNQLLNPSNTEDPFVAFHEITNAGNSWSNGKAYAYDAKSIFKRQSGDGVKHALAVCNDANFEYYLFAQLLNKAGLVSGTTLAFPSDDAYVTDGRQIVFVPTNEAISTNYQKVPGYKKLFDANGNYKATAKLTATEKAQLQAWVTDYFVSSEENVFTDYPFLGSSCKGQFITKSLTTKLEIIDDGSSLSVKLVGSDEVAPVDSKYSYFPFAFNDGCIHFIDGLLK</sequence>
<evidence type="ECO:0000313" key="2">
    <source>
        <dbReference type="EMBL" id="MCW4156562.1"/>
    </source>
</evidence>
<dbReference type="EMBL" id="JAPDVH010000001">
    <property type="protein sequence ID" value="MCW4156562.1"/>
    <property type="molecule type" value="Genomic_DNA"/>
</dbReference>
<dbReference type="InterPro" id="IPR036378">
    <property type="entry name" value="FAS1_dom_sf"/>
</dbReference>
<dbReference type="PANTHER" id="PTHR10900">
    <property type="entry name" value="PERIOSTIN-RELATED"/>
    <property type="match status" value="1"/>
</dbReference>
<feature type="domain" description="FAS1" evidence="1">
    <location>
        <begin position="42"/>
        <end position="251"/>
    </location>
</feature>
<dbReference type="PANTHER" id="PTHR10900:SF77">
    <property type="entry name" value="FI19380P1"/>
    <property type="match status" value="1"/>
</dbReference>
<dbReference type="RefSeq" id="WP_264902115.1">
    <property type="nucleotide sequence ID" value="NZ_JAPDVH010000001.1"/>
</dbReference>
<gene>
    <name evidence="2" type="ORF">ONT23_13730</name>
</gene>
<dbReference type="Gene3D" id="2.30.180.10">
    <property type="entry name" value="FAS1 domain"/>
    <property type="match status" value="1"/>
</dbReference>
<dbReference type="Proteomes" id="UP001209168">
    <property type="component" value="Unassembled WGS sequence"/>
</dbReference>
<organism evidence="2 3">
    <name type="scientific">Segatella copri</name>
    <dbReference type="NCBI Taxonomy" id="165179"/>
    <lineage>
        <taxon>Bacteria</taxon>
        <taxon>Pseudomonadati</taxon>
        <taxon>Bacteroidota</taxon>
        <taxon>Bacteroidia</taxon>
        <taxon>Bacteroidales</taxon>
        <taxon>Prevotellaceae</taxon>
        <taxon>Segatella</taxon>
    </lineage>
</organism>
<accession>A0AAW5URT3</accession>
<name>A0AAW5URT3_9BACT</name>
<feature type="domain" description="FAS1" evidence="1">
    <location>
        <begin position="254"/>
        <end position="425"/>
    </location>
</feature>
<dbReference type="PROSITE" id="PS51257">
    <property type="entry name" value="PROKAR_LIPOPROTEIN"/>
    <property type="match status" value="1"/>
</dbReference>
<dbReference type="InterPro" id="IPR050904">
    <property type="entry name" value="Adhesion/Biosynth-related"/>
</dbReference>
<evidence type="ECO:0000313" key="3">
    <source>
        <dbReference type="Proteomes" id="UP001209168"/>
    </source>
</evidence>
<proteinExistence type="predicted"/>
<protein>
    <submittedName>
        <fullName evidence="2">Fasciclin</fullName>
    </submittedName>
</protein>
<reference evidence="2" key="1">
    <citation type="submission" date="2022-11" db="EMBL/GenBank/DDBJ databases">
        <title>Genomic repertoires linked with pathogenic potency of arthritogenic Prevotella copri isolated from the gut of rheumatoid arthritis patients.</title>
        <authorList>
            <person name="Nii T."/>
            <person name="Maeda Y."/>
            <person name="Motooka D."/>
            <person name="Naito M."/>
            <person name="Matsumoto Y."/>
            <person name="Ogawa T."/>
            <person name="Oguro-Igashira E."/>
            <person name="Kishikawa T."/>
            <person name="Yamashita M."/>
            <person name="Koizumi S."/>
            <person name="Kurakawa T."/>
            <person name="Okumura R."/>
            <person name="Kayama H."/>
            <person name="Murakami M."/>
            <person name="Sakaguchi T."/>
            <person name="Das B."/>
            <person name="Nakamura S."/>
            <person name="Okada Y."/>
            <person name="Kumanogoh A."/>
            <person name="Takeda K."/>
        </authorList>
    </citation>
    <scope>NUCLEOTIDE SEQUENCE</scope>
    <source>
        <strain evidence="2">H012_8</strain>
    </source>
</reference>
<dbReference type="InterPro" id="IPR000782">
    <property type="entry name" value="FAS1_domain"/>
</dbReference>
<dbReference type="SUPFAM" id="SSF82153">
    <property type="entry name" value="FAS1 domain"/>
    <property type="match status" value="2"/>
</dbReference>
<evidence type="ECO:0000259" key="1">
    <source>
        <dbReference type="PROSITE" id="PS50213"/>
    </source>
</evidence>